<name>A0A1B7NN37_9EURO</name>
<keyword evidence="2" id="KW-1185">Reference proteome</keyword>
<evidence type="ECO:0000313" key="1">
    <source>
        <dbReference type="EMBL" id="OAX78233.1"/>
    </source>
</evidence>
<organism evidence="1 2">
    <name type="scientific">Emergomyces africanus</name>
    <dbReference type="NCBI Taxonomy" id="1955775"/>
    <lineage>
        <taxon>Eukaryota</taxon>
        <taxon>Fungi</taxon>
        <taxon>Dikarya</taxon>
        <taxon>Ascomycota</taxon>
        <taxon>Pezizomycotina</taxon>
        <taxon>Eurotiomycetes</taxon>
        <taxon>Eurotiomycetidae</taxon>
        <taxon>Onygenales</taxon>
        <taxon>Ajellomycetaceae</taxon>
        <taxon>Emergomyces</taxon>
    </lineage>
</organism>
<evidence type="ECO:0000313" key="2">
    <source>
        <dbReference type="Proteomes" id="UP000091918"/>
    </source>
</evidence>
<feature type="non-terminal residue" evidence="1">
    <location>
        <position position="1"/>
    </location>
</feature>
<proteinExistence type="predicted"/>
<dbReference type="AlphaFoldDB" id="A0A1B7NN37"/>
<dbReference type="Proteomes" id="UP000091918">
    <property type="component" value="Unassembled WGS sequence"/>
</dbReference>
<dbReference type="OrthoDB" id="5150743at2759"/>
<dbReference type="EMBL" id="LGUA01001655">
    <property type="protein sequence ID" value="OAX78233.1"/>
    <property type="molecule type" value="Genomic_DNA"/>
</dbReference>
<comment type="caution">
    <text evidence="1">The sequence shown here is derived from an EMBL/GenBank/DDBJ whole genome shotgun (WGS) entry which is preliminary data.</text>
</comment>
<sequence>HPTAPSPIVLPLTLAAAEVLVESIKEGKNLSITFPDPFKQQPFMLIPLDICTKIMRKHTT</sequence>
<protein>
    <submittedName>
        <fullName evidence="1">Uncharacterized protein</fullName>
    </submittedName>
</protein>
<accession>A0A1B7NN37</accession>
<gene>
    <name evidence="1" type="ORF">ACJ72_07459</name>
</gene>
<reference evidence="1 2" key="1">
    <citation type="submission" date="2015-07" db="EMBL/GenBank/DDBJ databases">
        <title>Emmonsia species relationships and genome sequence.</title>
        <authorList>
            <person name="Cuomo C.A."/>
            <person name="Schwartz I.S."/>
            <person name="Kenyon C."/>
            <person name="de Hoog G.S."/>
            <person name="Govender N.P."/>
            <person name="Botha A."/>
            <person name="Moreno L."/>
            <person name="de Vries M."/>
            <person name="Munoz J.F."/>
            <person name="Stielow J.B."/>
        </authorList>
    </citation>
    <scope>NUCLEOTIDE SEQUENCE [LARGE SCALE GENOMIC DNA]</scope>
    <source>
        <strain evidence="1 2">CBS 136260</strain>
    </source>
</reference>